<dbReference type="InterPro" id="IPR029062">
    <property type="entry name" value="Class_I_gatase-like"/>
</dbReference>
<dbReference type="PRINTS" id="PR00099">
    <property type="entry name" value="CPSGATASE"/>
</dbReference>
<dbReference type="PROSITE" id="PS51273">
    <property type="entry name" value="GATASE_TYPE_1"/>
    <property type="match status" value="1"/>
</dbReference>
<dbReference type="SUPFAM" id="SSF52317">
    <property type="entry name" value="Class I glutamine amidotransferase-like"/>
    <property type="match status" value="1"/>
</dbReference>
<dbReference type="CDD" id="cd01743">
    <property type="entry name" value="GATase1_Anthranilate_Synthase"/>
    <property type="match status" value="1"/>
</dbReference>
<dbReference type="RefSeq" id="WP_386808704.1">
    <property type="nucleotide sequence ID" value="NZ_JBHTMV010000003.1"/>
</dbReference>
<sequence>MKILILDNYDSFTYNLVHMVEDITGEYPAVFRNDEISLEAINAYDAIILSPGPGIPDEAGILKETIKTYVGIKPIFGVCLGLQAITEVFGGSLENMDEVFHGVATTMNITKKDAVIYKDFPAEFDAARYHSWMASKKDFPAELEVTSVDEFGDIMSLQHKTFNISAVQFHPESILTPTGEKMVRNFIDACK</sequence>
<organism evidence="3 4">
    <name type="scientific">Lutibacter holmesii</name>
    <dbReference type="NCBI Taxonomy" id="1137985"/>
    <lineage>
        <taxon>Bacteria</taxon>
        <taxon>Pseudomonadati</taxon>
        <taxon>Bacteroidota</taxon>
        <taxon>Flavobacteriia</taxon>
        <taxon>Flavobacteriales</taxon>
        <taxon>Flavobacteriaceae</taxon>
        <taxon>Lutibacter</taxon>
    </lineage>
</organism>
<dbReference type="PRINTS" id="PR00097">
    <property type="entry name" value="ANTSNTHASEII"/>
</dbReference>
<dbReference type="PANTHER" id="PTHR43418:SF4">
    <property type="entry name" value="MULTIFUNCTIONAL TRYPTOPHAN BIOSYNTHESIS PROTEIN"/>
    <property type="match status" value="1"/>
</dbReference>
<evidence type="ECO:0000313" key="4">
    <source>
        <dbReference type="Proteomes" id="UP001597241"/>
    </source>
</evidence>
<dbReference type="Gene3D" id="3.40.50.880">
    <property type="match status" value="1"/>
</dbReference>
<reference evidence="4" key="1">
    <citation type="journal article" date="2019" name="Int. J. Syst. Evol. Microbiol.">
        <title>The Global Catalogue of Microorganisms (GCM) 10K type strain sequencing project: providing services to taxonomists for standard genome sequencing and annotation.</title>
        <authorList>
            <consortium name="The Broad Institute Genomics Platform"/>
            <consortium name="The Broad Institute Genome Sequencing Center for Infectious Disease"/>
            <person name="Wu L."/>
            <person name="Ma J."/>
        </authorList>
    </citation>
    <scope>NUCLEOTIDE SEQUENCE [LARGE SCALE GENOMIC DNA]</scope>
    <source>
        <strain evidence="4">CCUG 62221</strain>
    </source>
</reference>
<dbReference type="NCBIfam" id="TIGR00566">
    <property type="entry name" value="trpG_papA"/>
    <property type="match status" value="1"/>
</dbReference>
<name>A0ABW3WN61_9FLAO</name>
<feature type="domain" description="Glutamine amidotransferase" evidence="2">
    <location>
        <begin position="4"/>
        <end position="187"/>
    </location>
</feature>
<dbReference type="EMBL" id="JBHTMV010000003">
    <property type="protein sequence ID" value="MFD1293505.1"/>
    <property type="molecule type" value="Genomic_DNA"/>
</dbReference>
<accession>A0ABW3WN61</accession>
<dbReference type="Pfam" id="PF00117">
    <property type="entry name" value="GATase"/>
    <property type="match status" value="1"/>
</dbReference>
<evidence type="ECO:0000256" key="1">
    <source>
        <dbReference type="ARBA" id="ARBA00022962"/>
    </source>
</evidence>
<proteinExistence type="predicted"/>
<dbReference type="Proteomes" id="UP001597241">
    <property type="component" value="Unassembled WGS sequence"/>
</dbReference>
<dbReference type="PANTHER" id="PTHR43418">
    <property type="entry name" value="MULTIFUNCTIONAL TRYPTOPHAN BIOSYNTHESIS PROTEIN-RELATED"/>
    <property type="match status" value="1"/>
</dbReference>
<dbReference type="InterPro" id="IPR050472">
    <property type="entry name" value="Anth_synth/Amidotransfase"/>
</dbReference>
<dbReference type="PRINTS" id="PR00096">
    <property type="entry name" value="GATASE"/>
</dbReference>
<protein>
    <submittedName>
        <fullName evidence="3">Anthranilate synthase component II</fullName>
    </submittedName>
</protein>
<keyword evidence="1" id="KW-0315">Glutamine amidotransferase</keyword>
<dbReference type="InterPro" id="IPR017926">
    <property type="entry name" value="GATASE"/>
</dbReference>
<evidence type="ECO:0000313" key="3">
    <source>
        <dbReference type="EMBL" id="MFD1293505.1"/>
    </source>
</evidence>
<dbReference type="InterPro" id="IPR006221">
    <property type="entry name" value="TrpG/PapA_dom"/>
</dbReference>
<evidence type="ECO:0000259" key="2">
    <source>
        <dbReference type="Pfam" id="PF00117"/>
    </source>
</evidence>
<comment type="caution">
    <text evidence="3">The sequence shown here is derived from an EMBL/GenBank/DDBJ whole genome shotgun (WGS) entry which is preliminary data.</text>
</comment>
<gene>
    <name evidence="3" type="ORF">ACFQ5N_06630</name>
</gene>
<keyword evidence="4" id="KW-1185">Reference proteome</keyword>